<evidence type="ECO:0000256" key="7">
    <source>
        <dbReference type="SAM" id="Phobius"/>
    </source>
</evidence>
<name>A0A1A8INU0_NOTKU</name>
<feature type="binding site" evidence="6">
    <location>
        <position position="187"/>
    </location>
    <ligand>
        <name>Zn(2+)</name>
        <dbReference type="ChEBI" id="CHEBI:29105"/>
    </ligand>
</feature>
<evidence type="ECO:0000256" key="4">
    <source>
        <dbReference type="ARBA" id="ARBA00022989"/>
    </source>
</evidence>
<dbReference type="GO" id="GO:0046872">
    <property type="term" value="F:metal ion binding"/>
    <property type="evidence" value="ECO:0007669"/>
    <property type="project" value="UniProtKB-KW"/>
</dbReference>
<accession>A0A1A8INU0</accession>
<reference evidence="8" key="1">
    <citation type="submission" date="2016-05" db="EMBL/GenBank/DDBJ databases">
        <authorList>
            <person name="Lavstsen T."/>
            <person name="Jespersen J.S."/>
        </authorList>
    </citation>
    <scope>NUCLEOTIDE SEQUENCE</scope>
    <source>
        <tissue evidence="8">Brain</tissue>
    </source>
</reference>
<protein>
    <submittedName>
        <fullName evidence="8">Progestin and adipoQ receptor family member IX</fullName>
    </submittedName>
</protein>
<evidence type="ECO:0000256" key="5">
    <source>
        <dbReference type="ARBA" id="ARBA00023136"/>
    </source>
</evidence>
<dbReference type="EMBL" id="HAED01012536">
    <property type="protein sequence ID" value="SBQ98930.1"/>
    <property type="molecule type" value="Transcribed_RNA"/>
</dbReference>
<feature type="transmembrane region" description="Helical" evidence="7">
    <location>
        <begin position="293"/>
        <end position="315"/>
    </location>
</feature>
<keyword evidence="4 7" id="KW-1133">Transmembrane helix</keyword>
<feature type="transmembrane region" description="Helical" evidence="7">
    <location>
        <begin position="201"/>
        <end position="221"/>
    </location>
</feature>
<gene>
    <name evidence="8" type="primary">PAQR9</name>
</gene>
<comment type="subcellular location">
    <subcellularLocation>
        <location evidence="1">Membrane</location>
        <topology evidence="1">Multi-pass membrane protein</topology>
    </subcellularLocation>
</comment>
<keyword evidence="3 7" id="KW-0812">Transmembrane</keyword>
<reference evidence="8" key="2">
    <citation type="submission" date="2016-06" db="EMBL/GenBank/DDBJ databases">
        <title>The genome of a short-lived fish provides insights into sex chromosome evolution and the genetic control of aging.</title>
        <authorList>
            <person name="Reichwald K."/>
            <person name="Felder M."/>
            <person name="Petzold A."/>
            <person name="Koch P."/>
            <person name="Groth M."/>
            <person name="Platzer M."/>
        </authorList>
    </citation>
    <scope>NUCLEOTIDE SEQUENCE</scope>
    <source>
        <tissue evidence="8">Brain</tissue>
    </source>
</reference>
<evidence type="ECO:0000256" key="1">
    <source>
        <dbReference type="ARBA" id="ARBA00004141"/>
    </source>
</evidence>
<dbReference type="Pfam" id="PF03006">
    <property type="entry name" value="HlyIII"/>
    <property type="match status" value="1"/>
</dbReference>
<dbReference type="InterPro" id="IPR004254">
    <property type="entry name" value="AdipoR/HlyIII-related"/>
</dbReference>
<dbReference type="GO" id="GO:0038023">
    <property type="term" value="F:signaling receptor activity"/>
    <property type="evidence" value="ECO:0007669"/>
    <property type="project" value="TreeGrafter"/>
</dbReference>
<feature type="non-terminal residue" evidence="8">
    <location>
        <position position="1"/>
    </location>
</feature>
<dbReference type="GO" id="GO:0016020">
    <property type="term" value="C:membrane"/>
    <property type="evidence" value="ECO:0007669"/>
    <property type="project" value="UniProtKB-SubCell"/>
</dbReference>
<evidence type="ECO:0000313" key="8">
    <source>
        <dbReference type="EMBL" id="SBQ98930.1"/>
    </source>
</evidence>
<comment type="similarity">
    <text evidence="2">Belongs to the ADIPOR family.</text>
</comment>
<sequence length="465" mass="53020">RAGWRNRTSDLVPSLGTEGRRCRSLQKHDLHTTELNGRISAARIQQKASDELFSLETNCILLHVVINSITHTHSDSTCVAIMLVNCGQPLALVSHTDVPPRVTENFILTGYRFPNYSLRDCLWSAFRPTNETGNFWTHFLPVFIFAFYFVEVFGWDGAPDAEAAFFYPLWTYFIGVFCLLMASSMAHLLNSMSLSERFAFFVDYGTISAYTVGSSLAYYYYIHPRAGIAAKGGQNSSQLGLNHEPDQRPASYAMPEHSMFFETFYMPCACVVAIICVLSCCNTRQRWREHRYIIRTLVFLLPFLISSTPVFYRLITTSPYSNTSSSFAASTPMSTFFYRHCVWLLVSALFNISKVPERLAPGRFDIWGHSHQWFHCCTFLSILDELHMIQAEVRAILLSPDLLLPPTPSSRLPGPTIASTYGVMLLLQTTIISIIMWFSWHANCIYGPQKHRLEKQHLQKHLKCH</sequence>
<evidence type="ECO:0000256" key="3">
    <source>
        <dbReference type="ARBA" id="ARBA00022692"/>
    </source>
</evidence>
<feature type="transmembrane region" description="Helical" evidence="7">
    <location>
        <begin position="135"/>
        <end position="155"/>
    </location>
</feature>
<feature type="binding site" evidence="6">
    <location>
        <position position="371"/>
    </location>
    <ligand>
        <name>Zn(2+)</name>
        <dbReference type="ChEBI" id="CHEBI:29105"/>
    </ligand>
</feature>
<dbReference type="PANTHER" id="PTHR20855:SF143">
    <property type="entry name" value="MEMBRANE PROGESTIN RECEPTOR EPSILON"/>
    <property type="match status" value="1"/>
</dbReference>
<dbReference type="AlphaFoldDB" id="A0A1A8INU0"/>
<keyword evidence="6" id="KW-0479">Metal-binding</keyword>
<feature type="transmembrane region" description="Helical" evidence="7">
    <location>
        <begin position="421"/>
        <end position="440"/>
    </location>
</feature>
<proteinExistence type="inferred from homology"/>
<feature type="transmembrane region" description="Helical" evidence="7">
    <location>
        <begin position="264"/>
        <end position="281"/>
    </location>
</feature>
<keyword evidence="8" id="KW-0675">Receptor</keyword>
<keyword evidence="6" id="KW-0862">Zinc</keyword>
<organism evidence="8">
    <name type="scientific">Nothobranchius kuhntae</name>
    <name type="common">Beira killifish</name>
    <dbReference type="NCBI Taxonomy" id="321403"/>
    <lineage>
        <taxon>Eukaryota</taxon>
        <taxon>Metazoa</taxon>
        <taxon>Chordata</taxon>
        <taxon>Craniata</taxon>
        <taxon>Vertebrata</taxon>
        <taxon>Euteleostomi</taxon>
        <taxon>Actinopterygii</taxon>
        <taxon>Neopterygii</taxon>
        <taxon>Teleostei</taxon>
        <taxon>Neoteleostei</taxon>
        <taxon>Acanthomorphata</taxon>
        <taxon>Ovalentaria</taxon>
        <taxon>Atherinomorphae</taxon>
        <taxon>Cyprinodontiformes</taxon>
        <taxon>Nothobranchiidae</taxon>
        <taxon>Nothobranchius</taxon>
    </lineage>
</organism>
<evidence type="ECO:0000256" key="2">
    <source>
        <dbReference type="ARBA" id="ARBA00007018"/>
    </source>
</evidence>
<dbReference type="PANTHER" id="PTHR20855">
    <property type="entry name" value="ADIPOR/PROGESTIN RECEPTOR-RELATED"/>
    <property type="match status" value="1"/>
</dbReference>
<evidence type="ECO:0000256" key="6">
    <source>
        <dbReference type="PIRSR" id="PIRSR604254-1"/>
    </source>
</evidence>
<feature type="binding site" evidence="6">
    <location>
        <position position="375"/>
    </location>
    <ligand>
        <name>Zn(2+)</name>
        <dbReference type="ChEBI" id="CHEBI:29105"/>
    </ligand>
</feature>
<feature type="transmembrane region" description="Helical" evidence="7">
    <location>
        <begin position="167"/>
        <end position="189"/>
    </location>
</feature>
<keyword evidence="5 7" id="KW-0472">Membrane</keyword>